<dbReference type="EMBL" id="KN838847">
    <property type="protein sequence ID" value="KIJ93375.1"/>
    <property type="molecule type" value="Genomic_DNA"/>
</dbReference>
<evidence type="ECO:0000313" key="2">
    <source>
        <dbReference type="Proteomes" id="UP000054477"/>
    </source>
</evidence>
<sequence length="102" mass="11785">MQKRAGGGPFFVFRRRLAYSTSLATLDDISPTPPPSHAQASWWWFSFRILMPPHLHHLPRTQKSSCIDRGSRKMGHHRSFLDMADTPPVASVQSQWIPWFLK</sequence>
<dbReference type="AlphaFoldDB" id="A0A0C9WQE5"/>
<name>A0A0C9WQE5_9AGAR</name>
<organism evidence="1 2">
    <name type="scientific">Laccaria amethystina LaAM-08-1</name>
    <dbReference type="NCBI Taxonomy" id="1095629"/>
    <lineage>
        <taxon>Eukaryota</taxon>
        <taxon>Fungi</taxon>
        <taxon>Dikarya</taxon>
        <taxon>Basidiomycota</taxon>
        <taxon>Agaricomycotina</taxon>
        <taxon>Agaricomycetes</taxon>
        <taxon>Agaricomycetidae</taxon>
        <taxon>Agaricales</taxon>
        <taxon>Agaricineae</taxon>
        <taxon>Hydnangiaceae</taxon>
        <taxon>Laccaria</taxon>
    </lineage>
</organism>
<proteinExistence type="predicted"/>
<reference evidence="1 2" key="1">
    <citation type="submission" date="2014-04" db="EMBL/GenBank/DDBJ databases">
        <authorList>
            <consortium name="DOE Joint Genome Institute"/>
            <person name="Kuo A."/>
            <person name="Kohler A."/>
            <person name="Nagy L.G."/>
            <person name="Floudas D."/>
            <person name="Copeland A."/>
            <person name="Barry K.W."/>
            <person name="Cichocki N."/>
            <person name="Veneault-Fourrey C."/>
            <person name="LaButti K."/>
            <person name="Lindquist E.A."/>
            <person name="Lipzen A."/>
            <person name="Lundell T."/>
            <person name="Morin E."/>
            <person name="Murat C."/>
            <person name="Sun H."/>
            <person name="Tunlid A."/>
            <person name="Henrissat B."/>
            <person name="Grigoriev I.V."/>
            <person name="Hibbett D.S."/>
            <person name="Martin F."/>
            <person name="Nordberg H.P."/>
            <person name="Cantor M.N."/>
            <person name="Hua S.X."/>
        </authorList>
    </citation>
    <scope>NUCLEOTIDE SEQUENCE [LARGE SCALE GENOMIC DNA]</scope>
    <source>
        <strain evidence="1 2">LaAM-08-1</strain>
    </source>
</reference>
<evidence type="ECO:0000313" key="1">
    <source>
        <dbReference type="EMBL" id="KIJ93375.1"/>
    </source>
</evidence>
<reference evidence="2" key="2">
    <citation type="submission" date="2015-01" db="EMBL/GenBank/DDBJ databases">
        <title>Evolutionary Origins and Diversification of the Mycorrhizal Mutualists.</title>
        <authorList>
            <consortium name="DOE Joint Genome Institute"/>
            <consortium name="Mycorrhizal Genomics Consortium"/>
            <person name="Kohler A."/>
            <person name="Kuo A."/>
            <person name="Nagy L.G."/>
            <person name="Floudas D."/>
            <person name="Copeland A."/>
            <person name="Barry K.W."/>
            <person name="Cichocki N."/>
            <person name="Veneault-Fourrey C."/>
            <person name="LaButti K."/>
            <person name="Lindquist E.A."/>
            <person name="Lipzen A."/>
            <person name="Lundell T."/>
            <person name="Morin E."/>
            <person name="Murat C."/>
            <person name="Riley R."/>
            <person name="Ohm R."/>
            <person name="Sun H."/>
            <person name="Tunlid A."/>
            <person name="Henrissat B."/>
            <person name="Grigoriev I.V."/>
            <person name="Hibbett D.S."/>
            <person name="Martin F."/>
        </authorList>
    </citation>
    <scope>NUCLEOTIDE SEQUENCE [LARGE SCALE GENOMIC DNA]</scope>
    <source>
        <strain evidence="2">LaAM-08-1</strain>
    </source>
</reference>
<dbReference type="Proteomes" id="UP000054477">
    <property type="component" value="Unassembled WGS sequence"/>
</dbReference>
<accession>A0A0C9WQE5</accession>
<gene>
    <name evidence="1" type="ORF">K443DRAFT_12906</name>
</gene>
<protein>
    <submittedName>
        <fullName evidence="1">Uncharacterized protein</fullName>
    </submittedName>
</protein>
<keyword evidence="2" id="KW-1185">Reference proteome</keyword>
<dbReference type="HOGENOM" id="CLU_2277934_0_0_1"/>